<feature type="compositionally biased region" description="Polar residues" evidence="1">
    <location>
        <begin position="1"/>
        <end position="16"/>
    </location>
</feature>
<dbReference type="EMBL" id="MRZV01002241">
    <property type="protein sequence ID" value="PIK34228.1"/>
    <property type="molecule type" value="Genomic_DNA"/>
</dbReference>
<feature type="region of interest" description="Disordered" evidence="1">
    <location>
        <begin position="1"/>
        <end position="38"/>
    </location>
</feature>
<keyword evidence="3" id="KW-1185">Reference proteome</keyword>
<gene>
    <name evidence="2" type="ORF">BSL78_28951</name>
</gene>
<sequence>MASTSEPRTAPSSPKFTAQEVLEWDDWSDTDTIDDEDQDVLVEPVYQDSVLFEDPEIGNTVQLAPAFEDLPDEAPAAVVPEATGAPPAKRRRGRPTKRAPVVVPPPKRPSTPPPTISAQERKVSKKG</sequence>
<feature type="compositionally biased region" description="Basic residues" evidence="1">
    <location>
        <begin position="88"/>
        <end position="97"/>
    </location>
</feature>
<proteinExistence type="predicted"/>
<accession>A0A2G8JEQ1</accession>
<dbReference type="Proteomes" id="UP000230750">
    <property type="component" value="Unassembled WGS sequence"/>
</dbReference>
<feature type="compositionally biased region" description="Low complexity" evidence="1">
    <location>
        <begin position="73"/>
        <end position="87"/>
    </location>
</feature>
<name>A0A2G8JEQ1_STIJA</name>
<feature type="compositionally biased region" description="Acidic residues" evidence="1">
    <location>
        <begin position="22"/>
        <end position="38"/>
    </location>
</feature>
<feature type="compositionally biased region" description="Pro residues" evidence="1">
    <location>
        <begin position="102"/>
        <end position="115"/>
    </location>
</feature>
<evidence type="ECO:0000313" key="3">
    <source>
        <dbReference type="Proteomes" id="UP000230750"/>
    </source>
</evidence>
<comment type="caution">
    <text evidence="2">The sequence shown here is derived from an EMBL/GenBank/DDBJ whole genome shotgun (WGS) entry which is preliminary data.</text>
</comment>
<reference evidence="2 3" key="1">
    <citation type="journal article" date="2017" name="PLoS Biol.">
        <title>The sea cucumber genome provides insights into morphological evolution and visceral regeneration.</title>
        <authorList>
            <person name="Zhang X."/>
            <person name="Sun L."/>
            <person name="Yuan J."/>
            <person name="Sun Y."/>
            <person name="Gao Y."/>
            <person name="Zhang L."/>
            <person name="Li S."/>
            <person name="Dai H."/>
            <person name="Hamel J.F."/>
            <person name="Liu C."/>
            <person name="Yu Y."/>
            <person name="Liu S."/>
            <person name="Lin W."/>
            <person name="Guo K."/>
            <person name="Jin S."/>
            <person name="Xu P."/>
            <person name="Storey K.B."/>
            <person name="Huan P."/>
            <person name="Zhang T."/>
            <person name="Zhou Y."/>
            <person name="Zhang J."/>
            <person name="Lin C."/>
            <person name="Li X."/>
            <person name="Xing L."/>
            <person name="Huo D."/>
            <person name="Sun M."/>
            <person name="Wang L."/>
            <person name="Mercier A."/>
            <person name="Li F."/>
            <person name="Yang H."/>
            <person name="Xiang J."/>
        </authorList>
    </citation>
    <scope>NUCLEOTIDE SEQUENCE [LARGE SCALE GENOMIC DNA]</scope>
    <source>
        <strain evidence="2">Shaxun</strain>
        <tissue evidence="2">Muscle</tissue>
    </source>
</reference>
<dbReference type="AlphaFoldDB" id="A0A2G8JEQ1"/>
<organism evidence="2 3">
    <name type="scientific">Stichopus japonicus</name>
    <name type="common">Sea cucumber</name>
    <dbReference type="NCBI Taxonomy" id="307972"/>
    <lineage>
        <taxon>Eukaryota</taxon>
        <taxon>Metazoa</taxon>
        <taxon>Echinodermata</taxon>
        <taxon>Eleutherozoa</taxon>
        <taxon>Echinozoa</taxon>
        <taxon>Holothuroidea</taxon>
        <taxon>Aspidochirotacea</taxon>
        <taxon>Aspidochirotida</taxon>
        <taxon>Stichopodidae</taxon>
        <taxon>Apostichopus</taxon>
    </lineage>
</organism>
<protein>
    <submittedName>
        <fullName evidence="2">Uncharacterized protein</fullName>
    </submittedName>
</protein>
<evidence type="ECO:0000313" key="2">
    <source>
        <dbReference type="EMBL" id="PIK34228.1"/>
    </source>
</evidence>
<feature type="region of interest" description="Disordered" evidence="1">
    <location>
        <begin position="72"/>
        <end position="127"/>
    </location>
</feature>
<evidence type="ECO:0000256" key="1">
    <source>
        <dbReference type="SAM" id="MobiDB-lite"/>
    </source>
</evidence>